<proteinExistence type="predicted"/>
<dbReference type="EMBL" id="CQBK01000101">
    <property type="protein sequence ID" value="CNI83648.1"/>
    <property type="molecule type" value="Genomic_DNA"/>
</dbReference>
<dbReference type="RefSeq" id="WP_196299291.1">
    <property type="nucleotide sequence ID" value="NZ_CQBK01000101.1"/>
</dbReference>
<feature type="chain" id="PRO_5006696423" evidence="1">
    <location>
        <begin position="22"/>
        <end position="155"/>
    </location>
</feature>
<evidence type="ECO:0000313" key="2">
    <source>
        <dbReference type="EMBL" id="CNI83648.1"/>
    </source>
</evidence>
<sequence length="155" mass="17062">MRLSHVILMVSTLASATTAQAIPNMWTSGFGQGVTEYLITSPENVIFNLNCTMNPDEQNILQHNVLIDLPDGTRADSRDDKTAITIVTDDQQFPLPYSLGWRNGDNAWIQFIDALGHAATFDVYINDKKAGSFNPGLKNTKKELSDLSGCRNTEG</sequence>
<accession>A0A0T9RTD2</accession>
<evidence type="ECO:0000256" key="1">
    <source>
        <dbReference type="SAM" id="SignalP"/>
    </source>
</evidence>
<dbReference type="Proteomes" id="UP000038204">
    <property type="component" value="Unassembled WGS sequence"/>
</dbReference>
<dbReference type="AlphaFoldDB" id="A0A0T9RTD2"/>
<feature type="signal peptide" evidence="1">
    <location>
        <begin position="1"/>
        <end position="21"/>
    </location>
</feature>
<gene>
    <name evidence="2" type="ORF">ERS008667_04440</name>
</gene>
<name>A0A0T9RTD2_9GAMM</name>
<protein>
    <submittedName>
        <fullName evidence="2">Uncharacterized protein</fullName>
    </submittedName>
</protein>
<keyword evidence="1" id="KW-0732">Signal</keyword>
<reference evidence="2" key="1">
    <citation type="submission" date="2015-03" db="EMBL/GenBank/DDBJ databases">
        <authorList>
            <person name="Murphy D."/>
        </authorList>
    </citation>
    <scope>NUCLEOTIDE SEQUENCE [LARGE SCALE GENOMIC DNA]</scope>
    <source>
        <strain evidence="2">Y233</strain>
    </source>
</reference>
<organism evidence="2">
    <name type="scientific">Yersinia similis</name>
    <dbReference type="NCBI Taxonomy" id="367190"/>
    <lineage>
        <taxon>Bacteria</taxon>
        <taxon>Pseudomonadati</taxon>
        <taxon>Pseudomonadota</taxon>
        <taxon>Gammaproteobacteria</taxon>
        <taxon>Enterobacterales</taxon>
        <taxon>Yersiniaceae</taxon>
        <taxon>Yersinia</taxon>
    </lineage>
</organism>